<evidence type="ECO:0000313" key="11">
    <source>
        <dbReference type="Proteomes" id="UP001165679"/>
    </source>
</evidence>
<feature type="transmembrane region" description="Helical" evidence="9">
    <location>
        <begin position="267"/>
        <end position="290"/>
    </location>
</feature>
<dbReference type="PANTHER" id="PTHR11795:SF452">
    <property type="entry name" value="ABC TRANSPORTER PERMEASE PROTEIN"/>
    <property type="match status" value="1"/>
</dbReference>
<comment type="similarity">
    <text evidence="8">Belongs to the binding-protein-dependent transport system permease family. LivHM subfamily.</text>
</comment>
<feature type="transmembrane region" description="Helical" evidence="9">
    <location>
        <begin position="189"/>
        <end position="212"/>
    </location>
</feature>
<feature type="transmembrane region" description="Helical" evidence="9">
    <location>
        <begin position="218"/>
        <end position="236"/>
    </location>
</feature>
<keyword evidence="11" id="KW-1185">Reference proteome</keyword>
<evidence type="ECO:0000313" key="10">
    <source>
        <dbReference type="EMBL" id="MCW3473547.1"/>
    </source>
</evidence>
<proteinExistence type="inferred from homology"/>
<feature type="transmembrane region" description="Helical" evidence="9">
    <location>
        <begin position="32"/>
        <end position="51"/>
    </location>
</feature>
<dbReference type="GO" id="GO:0022857">
    <property type="term" value="F:transmembrane transporter activity"/>
    <property type="evidence" value="ECO:0007669"/>
    <property type="project" value="InterPro"/>
</dbReference>
<protein>
    <submittedName>
        <fullName evidence="10">Branched-chain amino acid ABC transporter permease</fullName>
    </submittedName>
</protein>
<feature type="transmembrane region" description="Helical" evidence="9">
    <location>
        <begin position="57"/>
        <end position="81"/>
    </location>
</feature>
<evidence type="ECO:0000256" key="3">
    <source>
        <dbReference type="ARBA" id="ARBA00022475"/>
    </source>
</evidence>
<dbReference type="Pfam" id="PF02653">
    <property type="entry name" value="BPD_transp_2"/>
    <property type="match status" value="1"/>
</dbReference>
<sequence length="293" mass="30355">MFAQQLVNGVLLGATYALFALGFTLMFGVLRVINLTYGFYFSAGAFIALFLTRQAGFGIWAALPVAAMGAGAVAVALDWLLLSRLRRVNAPELSSLMVTLGGVLALYSAATSILGPDIRRLPPDLVASDAFVLAGLRVTTAQLLILLATAVMVGALMALMRGTRLGLAIRAMAEKPDAAGLMGIDTGRLAALVSFISGCLAGAGGVLIGLNFNAIHPYMGEAMMLRGFVVIIVGGLGDIRGALIAGLLLGVIEVFTAGYVASGLKEAVAFAILVVVLWTRPSGLFGRAVVRRA</sequence>
<accession>A0AA41YQ94</accession>
<keyword evidence="5" id="KW-0029">Amino-acid transport</keyword>
<keyword evidence="3" id="KW-1003">Cell membrane</keyword>
<name>A0AA41YQ94_9PROT</name>
<evidence type="ECO:0000256" key="6">
    <source>
        <dbReference type="ARBA" id="ARBA00022989"/>
    </source>
</evidence>
<organism evidence="10 11">
    <name type="scientific">Limobrevibacterium gyesilva</name>
    <dbReference type="NCBI Taxonomy" id="2991712"/>
    <lineage>
        <taxon>Bacteria</taxon>
        <taxon>Pseudomonadati</taxon>
        <taxon>Pseudomonadota</taxon>
        <taxon>Alphaproteobacteria</taxon>
        <taxon>Acetobacterales</taxon>
        <taxon>Acetobacteraceae</taxon>
        <taxon>Limobrevibacterium</taxon>
    </lineage>
</organism>
<evidence type="ECO:0000256" key="8">
    <source>
        <dbReference type="ARBA" id="ARBA00037998"/>
    </source>
</evidence>
<evidence type="ECO:0000256" key="9">
    <source>
        <dbReference type="SAM" id="Phobius"/>
    </source>
</evidence>
<keyword evidence="2" id="KW-0813">Transport</keyword>
<keyword evidence="7 9" id="KW-0472">Membrane</keyword>
<feature type="transmembrane region" description="Helical" evidence="9">
    <location>
        <begin position="134"/>
        <end position="160"/>
    </location>
</feature>
<comment type="subcellular location">
    <subcellularLocation>
        <location evidence="1">Cell membrane</location>
        <topology evidence="1">Multi-pass membrane protein</topology>
    </subcellularLocation>
</comment>
<evidence type="ECO:0000256" key="2">
    <source>
        <dbReference type="ARBA" id="ARBA00022448"/>
    </source>
</evidence>
<gene>
    <name evidence="10" type="ORF">OL599_03060</name>
</gene>
<dbReference type="InterPro" id="IPR001851">
    <property type="entry name" value="ABC_transp_permease"/>
</dbReference>
<dbReference type="PANTHER" id="PTHR11795">
    <property type="entry name" value="BRANCHED-CHAIN AMINO ACID TRANSPORT SYSTEM PERMEASE PROTEIN LIVH"/>
    <property type="match status" value="1"/>
</dbReference>
<dbReference type="GO" id="GO:0006865">
    <property type="term" value="P:amino acid transport"/>
    <property type="evidence" value="ECO:0007669"/>
    <property type="project" value="UniProtKB-KW"/>
</dbReference>
<comment type="caution">
    <text evidence="10">The sequence shown here is derived from an EMBL/GenBank/DDBJ whole genome shotgun (WGS) entry which is preliminary data.</text>
</comment>
<feature type="transmembrane region" description="Helical" evidence="9">
    <location>
        <begin position="93"/>
        <end position="114"/>
    </location>
</feature>
<feature type="transmembrane region" description="Helical" evidence="9">
    <location>
        <begin position="6"/>
        <end position="25"/>
    </location>
</feature>
<feature type="transmembrane region" description="Helical" evidence="9">
    <location>
        <begin position="243"/>
        <end position="261"/>
    </location>
</feature>
<dbReference type="CDD" id="cd06582">
    <property type="entry name" value="TM_PBP1_LivH_like"/>
    <property type="match status" value="1"/>
</dbReference>
<reference evidence="10" key="1">
    <citation type="submission" date="2022-09" db="EMBL/GenBank/DDBJ databases">
        <title>Rhodovastum sp. nov. RN2-1 isolated from soil in Seongnam, South Korea.</title>
        <authorList>
            <person name="Le N.T."/>
        </authorList>
    </citation>
    <scope>NUCLEOTIDE SEQUENCE</scope>
    <source>
        <strain evidence="10">RN2-1</strain>
    </source>
</reference>
<dbReference type="EMBL" id="JAPDNT010000001">
    <property type="protein sequence ID" value="MCW3473547.1"/>
    <property type="molecule type" value="Genomic_DNA"/>
</dbReference>
<dbReference type="InterPro" id="IPR052157">
    <property type="entry name" value="BCAA_transport_permease"/>
</dbReference>
<evidence type="ECO:0000256" key="7">
    <source>
        <dbReference type="ARBA" id="ARBA00023136"/>
    </source>
</evidence>
<keyword evidence="6 9" id="KW-1133">Transmembrane helix</keyword>
<dbReference type="AlphaFoldDB" id="A0AA41YQ94"/>
<evidence type="ECO:0000256" key="5">
    <source>
        <dbReference type="ARBA" id="ARBA00022970"/>
    </source>
</evidence>
<reference evidence="10" key="2">
    <citation type="submission" date="2022-10" db="EMBL/GenBank/DDBJ databases">
        <authorList>
            <person name="Trinh H.N."/>
        </authorList>
    </citation>
    <scope>NUCLEOTIDE SEQUENCE</scope>
    <source>
        <strain evidence="10">RN2-1</strain>
    </source>
</reference>
<keyword evidence="4 9" id="KW-0812">Transmembrane</keyword>
<dbReference type="RefSeq" id="WP_264712128.1">
    <property type="nucleotide sequence ID" value="NZ_JAPDNT010000001.1"/>
</dbReference>
<evidence type="ECO:0000256" key="4">
    <source>
        <dbReference type="ARBA" id="ARBA00022692"/>
    </source>
</evidence>
<dbReference type="Proteomes" id="UP001165679">
    <property type="component" value="Unassembled WGS sequence"/>
</dbReference>
<evidence type="ECO:0000256" key="1">
    <source>
        <dbReference type="ARBA" id="ARBA00004651"/>
    </source>
</evidence>
<dbReference type="GO" id="GO:0005886">
    <property type="term" value="C:plasma membrane"/>
    <property type="evidence" value="ECO:0007669"/>
    <property type="project" value="UniProtKB-SubCell"/>
</dbReference>